<evidence type="ECO:0000313" key="1">
    <source>
        <dbReference type="EMBL" id="CDW39129.1"/>
    </source>
</evidence>
<dbReference type="AlphaFoldDB" id="A0A0K2ULI9"/>
<protein>
    <submittedName>
        <fullName evidence="1">Uncharacterized protein</fullName>
    </submittedName>
</protein>
<dbReference type="EMBL" id="HACA01021768">
    <property type="protein sequence ID" value="CDW39129.1"/>
    <property type="molecule type" value="Transcribed_RNA"/>
</dbReference>
<reference evidence="1" key="1">
    <citation type="submission" date="2014-05" db="EMBL/GenBank/DDBJ databases">
        <authorList>
            <person name="Chronopoulou M."/>
        </authorList>
    </citation>
    <scope>NUCLEOTIDE SEQUENCE</scope>
    <source>
        <tissue evidence="1">Whole organism</tissue>
    </source>
</reference>
<proteinExistence type="predicted"/>
<name>A0A0K2ULI9_LEPSM</name>
<organism evidence="1">
    <name type="scientific">Lepeophtheirus salmonis</name>
    <name type="common">Salmon louse</name>
    <name type="synonym">Caligus salmonis</name>
    <dbReference type="NCBI Taxonomy" id="72036"/>
    <lineage>
        <taxon>Eukaryota</taxon>
        <taxon>Metazoa</taxon>
        <taxon>Ecdysozoa</taxon>
        <taxon>Arthropoda</taxon>
        <taxon>Crustacea</taxon>
        <taxon>Multicrustacea</taxon>
        <taxon>Hexanauplia</taxon>
        <taxon>Copepoda</taxon>
        <taxon>Siphonostomatoida</taxon>
        <taxon>Caligidae</taxon>
        <taxon>Lepeophtheirus</taxon>
    </lineage>
</organism>
<sequence length="61" mass="7154">MNNFDTVYRRPGSGGQNMKKSTKFVTMVLEVIYKVKTDVYYKVLKNPLENTFAERHAKNPR</sequence>
<accession>A0A0K2ULI9</accession>